<feature type="domain" description="HTH araC/xylS-type" evidence="5">
    <location>
        <begin position="251"/>
        <end position="349"/>
    </location>
</feature>
<name>A0A2T7UVG7_9RHOB</name>
<proteinExistence type="predicted"/>
<evidence type="ECO:0000256" key="3">
    <source>
        <dbReference type="ARBA" id="ARBA00023163"/>
    </source>
</evidence>
<dbReference type="GO" id="GO:0043565">
    <property type="term" value="F:sequence-specific DNA binding"/>
    <property type="evidence" value="ECO:0007669"/>
    <property type="project" value="InterPro"/>
</dbReference>
<evidence type="ECO:0000256" key="2">
    <source>
        <dbReference type="ARBA" id="ARBA00023125"/>
    </source>
</evidence>
<dbReference type="InterPro" id="IPR018062">
    <property type="entry name" value="HTH_AraC-typ_CS"/>
</dbReference>
<dbReference type="EMBL" id="QDDR01000002">
    <property type="protein sequence ID" value="PVE48775.1"/>
    <property type="molecule type" value="Genomic_DNA"/>
</dbReference>
<feature type="region of interest" description="Disordered" evidence="4">
    <location>
        <begin position="343"/>
        <end position="372"/>
    </location>
</feature>
<dbReference type="GO" id="GO:0003700">
    <property type="term" value="F:DNA-binding transcription factor activity"/>
    <property type="evidence" value="ECO:0007669"/>
    <property type="project" value="InterPro"/>
</dbReference>
<dbReference type="InterPro" id="IPR029062">
    <property type="entry name" value="Class_I_gatase-like"/>
</dbReference>
<dbReference type="AlphaFoldDB" id="A0A2T7UVG7"/>
<dbReference type="Pfam" id="PF01965">
    <property type="entry name" value="DJ-1_PfpI"/>
    <property type="match status" value="1"/>
</dbReference>
<dbReference type="InterPro" id="IPR002818">
    <property type="entry name" value="DJ-1/PfpI"/>
</dbReference>
<evidence type="ECO:0000313" key="6">
    <source>
        <dbReference type="EMBL" id="PVE48775.1"/>
    </source>
</evidence>
<organism evidence="6 7">
    <name type="scientific">Pararhodobacter aggregans</name>
    <dbReference type="NCBI Taxonomy" id="404875"/>
    <lineage>
        <taxon>Bacteria</taxon>
        <taxon>Pseudomonadati</taxon>
        <taxon>Pseudomonadota</taxon>
        <taxon>Alphaproteobacteria</taxon>
        <taxon>Rhodobacterales</taxon>
        <taxon>Paracoccaceae</taxon>
        <taxon>Pararhodobacter</taxon>
    </lineage>
</organism>
<dbReference type="PANTHER" id="PTHR43130:SF3">
    <property type="entry name" value="HTH-TYPE TRANSCRIPTIONAL REGULATOR RV1931C"/>
    <property type="match status" value="1"/>
</dbReference>
<dbReference type="PROSITE" id="PS00041">
    <property type="entry name" value="HTH_ARAC_FAMILY_1"/>
    <property type="match status" value="1"/>
</dbReference>
<gene>
    <name evidence="6" type="ORF">DDE23_06915</name>
</gene>
<evidence type="ECO:0000256" key="4">
    <source>
        <dbReference type="SAM" id="MobiDB-lite"/>
    </source>
</evidence>
<dbReference type="InterPro" id="IPR052158">
    <property type="entry name" value="INH-QAR"/>
</dbReference>
<reference evidence="6 7" key="1">
    <citation type="journal article" date="2011" name="Syst. Appl. Microbiol.">
        <title>Defluviimonas denitrificans gen. nov., sp. nov., and Pararhodobacter aggregans gen. nov., sp. nov., non-phototrophic Rhodobacteraceae from the biofilter of a marine aquaculture.</title>
        <authorList>
            <person name="Foesel B.U."/>
            <person name="Drake H.L."/>
            <person name="Schramm A."/>
        </authorList>
    </citation>
    <scope>NUCLEOTIDE SEQUENCE [LARGE SCALE GENOMIC DNA]</scope>
    <source>
        <strain evidence="6 7">D1-19</strain>
    </source>
</reference>
<sequence length="372" mass="40985">MSDLPAPRSSSPQPARTGRSPATVTAPAAARSQPAPIRQRHFVFLLLNQFTFLSFAAAIEPLRIANRMSGQPLYRWTLLSESGKPVTCSNGATLLVDGALAEVGRDDVVIVCGGVDVRSNTTQPVVNWLRRVARKGSVIGGLCTGAHTLAEAGLLENRRATIHWENRDGFLEEFTDTDLTKSVFVIDGNRLTAAGGTASIDLILTMVADDHGKDLANAVADQLIYTTIRTDRDIQRLSIPTRIGVRHPRLSKVIERMEQSIEEPVSPAELAEEVGMSTRQLERLFRRYLNRSPKRYYMELRLARARNLLMQTELSVINVALACGFASPSHFSKCYRAQYGTTPYRERGTHGLDDELGGEPGDEGEDLLDDLE</sequence>
<dbReference type="InterPro" id="IPR009057">
    <property type="entry name" value="Homeodomain-like_sf"/>
</dbReference>
<keyword evidence="1" id="KW-0805">Transcription regulation</keyword>
<evidence type="ECO:0000259" key="5">
    <source>
        <dbReference type="PROSITE" id="PS01124"/>
    </source>
</evidence>
<dbReference type="RefSeq" id="WP_107750259.1">
    <property type="nucleotide sequence ID" value="NZ_QBKF01000002.1"/>
</dbReference>
<dbReference type="OrthoDB" id="9793400at2"/>
<evidence type="ECO:0000256" key="1">
    <source>
        <dbReference type="ARBA" id="ARBA00023015"/>
    </source>
</evidence>
<dbReference type="PANTHER" id="PTHR43130">
    <property type="entry name" value="ARAC-FAMILY TRANSCRIPTIONAL REGULATOR"/>
    <property type="match status" value="1"/>
</dbReference>
<evidence type="ECO:0000313" key="7">
    <source>
        <dbReference type="Proteomes" id="UP000244810"/>
    </source>
</evidence>
<feature type="compositionally biased region" description="Low complexity" evidence="4">
    <location>
        <begin position="1"/>
        <end position="16"/>
    </location>
</feature>
<dbReference type="Gene3D" id="1.10.10.60">
    <property type="entry name" value="Homeodomain-like"/>
    <property type="match status" value="2"/>
</dbReference>
<keyword evidence="7" id="KW-1185">Reference proteome</keyword>
<dbReference type="CDD" id="cd03136">
    <property type="entry name" value="GATase1_AraC_ArgR_like"/>
    <property type="match status" value="1"/>
</dbReference>
<feature type="compositionally biased region" description="Basic and acidic residues" evidence="4">
    <location>
        <begin position="344"/>
        <end position="353"/>
    </location>
</feature>
<feature type="compositionally biased region" description="Acidic residues" evidence="4">
    <location>
        <begin position="354"/>
        <end position="372"/>
    </location>
</feature>
<dbReference type="Proteomes" id="UP000244810">
    <property type="component" value="Unassembled WGS sequence"/>
</dbReference>
<dbReference type="Pfam" id="PF12833">
    <property type="entry name" value="HTH_18"/>
    <property type="match status" value="1"/>
</dbReference>
<dbReference type="SUPFAM" id="SSF46689">
    <property type="entry name" value="Homeodomain-like"/>
    <property type="match status" value="2"/>
</dbReference>
<dbReference type="PROSITE" id="PS01124">
    <property type="entry name" value="HTH_ARAC_FAMILY_2"/>
    <property type="match status" value="1"/>
</dbReference>
<feature type="region of interest" description="Disordered" evidence="4">
    <location>
        <begin position="1"/>
        <end position="32"/>
    </location>
</feature>
<accession>A0A2T7UVG7</accession>
<dbReference type="SUPFAM" id="SSF52317">
    <property type="entry name" value="Class I glutamine amidotransferase-like"/>
    <property type="match status" value="1"/>
</dbReference>
<dbReference type="Gene3D" id="3.40.50.880">
    <property type="match status" value="1"/>
</dbReference>
<protein>
    <submittedName>
        <fullName evidence="6">AraC family transcriptional regulator</fullName>
    </submittedName>
</protein>
<keyword evidence="3" id="KW-0804">Transcription</keyword>
<keyword evidence="2" id="KW-0238">DNA-binding</keyword>
<dbReference type="SMART" id="SM00342">
    <property type="entry name" value="HTH_ARAC"/>
    <property type="match status" value="1"/>
</dbReference>
<comment type="caution">
    <text evidence="6">The sequence shown here is derived from an EMBL/GenBank/DDBJ whole genome shotgun (WGS) entry which is preliminary data.</text>
</comment>
<dbReference type="InterPro" id="IPR018060">
    <property type="entry name" value="HTH_AraC"/>
</dbReference>